<dbReference type="OrthoDB" id="1274261at2"/>
<dbReference type="EMBL" id="PCPH01000002">
    <property type="protein sequence ID" value="PRB91155.1"/>
    <property type="molecule type" value="Genomic_DNA"/>
</dbReference>
<dbReference type="AlphaFoldDB" id="A0A2S9CX75"/>
<protein>
    <recommendedName>
        <fullName evidence="6">LysM domain-containing protein</fullName>
    </recommendedName>
</protein>
<feature type="chain" id="PRO_5015666940" description="LysM domain-containing protein" evidence="1">
    <location>
        <begin position="20"/>
        <end position="104"/>
    </location>
</feature>
<evidence type="ECO:0000313" key="2">
    <source>
        <dbReference type="EMBL" id="PRB85122.1"/>
    </source>
</evidence>
<dbReference type="RefSeq" id="WP_105682539.1">
    <property type="nucleotide sequence ID" value="NZ_JBBGZD010000001.1"/>
</dbReference>
<evidence type="ECO:0008006" key="6">
    <source>
        <dbReference type="Google" id="ProtNLM"/>
    </source>
</evidence>
<sequence>MRILLFPLLLISVAFSAQKKDNVIPVPKIDTTKIVSKGKFPGSFALKSDHSQKELYKILTVKPNDTILYLALKESSKDYSQYKILNAITPDKLQVDRKKITPSK</sequence>
<comment type="caution">
    <text evidence="2">The sequence shown here is derived from an EMBL/GenBank/DDBJ whole genome shotgun (WGS) entry which is preliminary data.</text>
</comment>
<reference evidence="4 5" key="1">
    <citation type="submission" date="2017-09" db="EMBL/GenBank/DDBJ databases">
        <title>Genomic, metabolic, and phenotypic characteristics of bacterial isolates from the natural microbiome of the model nematode Caenorhabditis elegans.</title>
        <authorList>
            <person name="Zimmermann J."/>
            <person name="Obeng N."/>
            <person name="Yang W."/>
            <person name="Obeng O."/>
            <person name="Kissoyan K."/>
            <person name="Pees B."/>
            <person name="Dirksen P."/>
            <person name="Hoppner M."/>
            <person name="Franke A."/>
            <person name="Rosenstiel P."/>
            <person name="Leippe M."/>
            <person name="Dierking K."/>
            <person name="Kaleta C."/>
            <person name="Schulenburg H."/>
        </authorList>
    </citation>
    <scope>NUCLEOTIDE SEQUENCE [LARGE SCALE GENOMIC DNA]</scope>
    <source>
        <strain evidence="2 5">MYb25</strain>
        <strain evidence="3 4">MYb44</strain>
    </source>
</reference>
<dbReference type="EMBL" id="PCPP01000001">
    <property type="protein sequence ID" value="PRB85122.1"/>
    <property type="molecule type" value="Genomic_DNA"/>
</dbReference>
<accession>A0A2S9CX75</accession>
<organism evidence="2 5">
    <name type="scientific">Chryseobacterium culicis</name>
    <dbReference type="NCBI Taxonomy" id="680127"/>
    <lineage>
        <taxon>Bacteria</taxon>
        <taxon>Pseudomonadati</taxon>
        <taxon>Bacteroidota</taxon>
        <taxon>Flavobacteriia</taxon>
        <taxon>Flavobacteriales</taxon>
        <taxon>Weeksellaceae</taxon>
        <taxon>Chryseobacterium group</taxon>
        <taxon>Chryseobacterium</taxon>
    </lineage>
</organism>
<dbReference type="Proteomes" id="UP000238534">
    <property type="component" value="Unassembled WGS sequence"/>
</dbReference>
<dbReference type="Proteomes" id="UP000238325">
    <property type="component" value="Unassembled WGS sequence"/>
</dbReference>
<gene>
    <name evidence="2" type="ORF">CQ022_02320</name>
    <name evidence="3" type="ORF">CQ033_10670</name>
</gene>
<name>A0A2S9CX75_CHRCI</name>
<proteinExistence type="predicted"/>
<evidence type="ECO:0000313" key="3">
    <source>
        <dbReference type="EMBL" id="PRB91155.1"/>
    </source>
</evidence>
<feature type="signal peptide" evidence="1">
    <location>
        <begin position="1"/>
        <end position="19"/>
    </location>
</feature>
<keyword evidence="1" id="KW-0732">Signal</keyword>
<evidence type="ECO:0000313" key="5">
    <source>
        <dbReference type="Proteomes" id="UP000238534"/>
    </source>
</evidence>
<keyword evidence="4" id="KW-1185">Reference proteome</keyword>
<evidence type="ECO:0000313" key="4">
    <source>
        <dbReference type="Proteomes" id="UP000238325"/>
    </source>
</evidence>
<evidence type="ECO:0000256" key="1">
    <source>
        <dbReference type="SAM" id="SignalP"/>
    </source>
</evidence>